<keyword evidence="2" id="KW-0732">Signal</keyword>
<dbReference type="AlphaFoldDB" id="A0A1D9NXK8"/>
<dbReference type="Gene3D" id="3.20.20.70">
    <property type="entry name" value="Aldolase class I"/>
    <property type="match status" value="1"/>
</dbReference>
<dbReference type="OrthoDB" id="9807519at2"/>
<dbReference type="Pfam" id="PF17801">
    <property type="entry name" value="Melibiase_C"/>
    <property type="match status" value="1"/>
</dbReference>
<dbReference type="RefSeq" id="WP_071174936.1">
    <property type="nucleotide sequence ID" value="NZ_CP017831.1"/>
</dbReference>
<comment type="similarity">
    <text evidence="1 5">Belongs to the glycosyl hydrolase 27 family.</text>
</comment>
<dbReference type="InterPro" id="IPR013780">
    <property type="entry name" value="Glyco_hydro_b"/>
</dbReference>
<dbReference type="SUPFAM" id="SSF51011">
    <property type="entry name" value="Glycosyl hydrolase domain"/>
    <property type="match status" value="1"/>
</dbReference>
<dbReference type="Gene3D" id="2.60.40.1180">
    <property type="entry name" value="Golgi alpha-mannosidase II"/>
    <property type="match status" value="1"/>
</dbReference>
<dbReference type="PANTHER" id="PTHR11452:SF42">
    <property type="entry name" value="ALPHA-GALACTOSIDASE"/>
    <property type="match status" value="1"/>
</dbReference>
<evidence type="ECO:0000313" key="8">
    <source>
        <dbReference type="Proteomes" id="UP000179284"/>
    </source>
</evidence>
<keyword evidence="5" id="KW-1015">Disulfide bond</keyword>
<sequence length="438" mass="50543">MGDKYYVAKRPPMGWNSWDCYGASVTEEILLGNAQYMAENLERFGWEYIICDIQWYEPLADSHEYHKFTELEMDEHSRLIPAVNRFPSSAGGKGFKPIADKIHDMGLKFGIHIMRGIPRQAVHRNTPILGTDATARQIAHPASICLWNTDMYGVDAKAEGAQEYYNSLFKMYAEWGVDYVKVDDIARVDCGPDAPGAGFSEIELIKNAIENCGREMVLSLSPGPARVDQKDFLLTNANMWRMTDDFWDKWEHLYGMFERCHAWQGIGCKDHWPDCDMLPLGHLCVCNNENGKQGHYTHFTHDEQKILMTLWCIFRSPLMFGGEMRDNDEFTKSLLTNEKLLNMHKNGRKARQVERKDDVVAWKSISKDEKIYIAIFNISDSKRKYKLKLKDFGLPKSKKYDAIEIWTNVSETLENGKRFELAPHTVVCYEIEASEMLK</sequence>
<evidence type="ECO:0000313" key="7">
    <source>
        <dbReference type="EMBL" id="AOZ95118.1"/>
    </source>
</evidence>
<dbReference type="InterPro" id="IPR002241">
    <property type="entry name" value="Glyco_hydro_27"/>
</dbReference>
<keyword evidence="3 5" id="KW-0378">Hydrolase</keyword>
<dbReference type="InterPro" id="IPR013785">
    <property type="entry name" value="Aldolase_TIM"/>
</dbReference>
<dbReference type="EMBL" id="CP017831">
    <property type="protein sequence ID" value="AOZ95118.1"/>
    <property type="molecule type" value="Genomic_DNA"/>
</dbReference>
<dbReference type="EC" id="3.2.1.22" evidence="5"/>
<evidence type="ECO:0000256" key="2">
    <source>
        <dbReference type="ARBA" id="ARBA00022729"/>
    </source>
</evidence>
<gene>
    <name evidence="7" type="ORF">bhn_I0082</name>
</gene>
<dbReference type="PRINTS" id="PR00740">
    <property type="entry name" value="GLHYDRLASE27"/>
</dbReference>
<dbReference type="GO" id="GO:0005975">
    <property type="term" value="P:carbohydrate metabolic process"/>
    <property type="evidence" value="ECO:0007669"/>
    <property type="project" value="InterPro"/>
</dbReference>
<evidence type="ECO:0000259" key="6">
    <source>
        <dbReference type="Pfam" id="PF17801"/>
    </source>
</evidence>
<evidence type="ECO:0000256" key="3">
    <source>
        <dbReference type="ARBA" id="ARBA00022801"/>
    </source>
</evidence>
<dbReference type="Pfam" id="PF16499">
    <property type="entry name" value="Melibiase_2"/>
    <property type="match status" value="1"/>
</dbReference>
<keyword evidence="8" id="KW-1185">Reference proteome</keyword>
<dbReference type="SUPFAM" id="SSF51445">
    <property type="entry name" value="(Trans)glycosidases"/>
    <property type="match status" value="1"/>
</dbReference>
<accession>A0A1D9NXK8</accession>
<comment type="catalytic activity">
    <reaction evidence="5">
        <text>Hydrolysis of terminal, non-reducing alpha-D-galactose residues in alpha-D-galactosides, including galactose oligosaccharides, galactomannans and galactolipids.</text>
        <dbReference type="EC" id="3.2.1.22"/>
    </reaction>
</comment>
<dbReference type="KEGG" id="bhu:bhn_I0082"/>
<protein>
    <recommendedName>
        <fullName evidence="5">Alpha-galactosidase</fullName>
        <ecNumber evidence="5">3.2.1.22</ecNumber>
    </recommendedName>
    <alternativeName>
        <fullName evidence="5">Melibiase</fullName>
    </alternativeName>
</protein>
<dbReference type="InterPro" id="IPR041233">
    <property type="entry name" value="Melibiase_C"/>
</dbReference>
<evidence type="ECO:0000256" key="5">
    <source>
        <dbReference type="RuleBase" id="RU361168"/>
    </source>
</evidence>
<dbReference type="GO" id="GO:0004557">
    <property type="term" value="F:alpha-galactosidase activity"/>
    <property type="evidence" value="ECO:0007669"/>
    <property type="project" value="UniProtKB-EC"/>
</dbReference>
<dbReference type="Proteomes" id="UP000179284">
    <property type="component" value="Chromosome I"/>
</dbReference>
<evidence type="ECO:0000256" key="4">
    <source>
        <dbReference type="ARBA" id="ARBA00023295"/>
    </source>
</evidence>
<keyword evidence="4 5" id="KW-0326">Glycosidase</keyword>
<dbReference type="PANTHER" id="PTHR11452">
    <property type="entry name" value="ALPHA-GALACTOSIDASE/ALPHA-N-ACETYLGALACTOSAMINIDASE"/>
    <property type="match status" value="1"/>
</dbReference>
<dbReference type="InterPro" id="IPR017853">
    <property type="entry name" value="GH"/>
</dbReference>
<feature type="domain" description="Alpha galactosidase C-terminal" evidence="6">
    <location>
        <begin position="357"/>
        <end position="430"/>
    </location>
</feature>
<dbReference type="CDD" id="cd14792">
    <property type="entry name" value="GH27"/>
    <property type="match status" value="1"/>
</dbReference>
<proteinExistence type="inferred from homology"/>
<organism evidence="7 8">
    <name type="scientific">Butyrivibrio hungatei</name>
    <dbReference type="NCBI Taxonomy" id="185008"/>
    <lineage>
        <taxon>Bacteria</taxon>
        <taxon>Bacillati</taxon>
        <taxon>Bacillota</taxon>
        <taxon>Clostridia</taxon>
        <taxon>Lachnospirales</taxon>
        <taxon>Lachnospiraceae</taxon>
        <taxon>Butyrivibrio</taxon>
    </lineage>
</organism>
<name>A0A1D9NXK8_9FIRM</name>
<evidence type="ECO:0000256" key="1">
    <source>
        <dbReference type="ARBA" id="ARBA00009743"/>
    </source>
</evidence>
<reference evidence="8" key="1">
    <citation type="submission" date="2016-10" db="EMBL/GenBank/DDBJ databases">
        <title>The complete genome sequence of the rumen bacterium Butyrivibrio hungatei MB2003.</title>
        <authorList>
            <person name="Palevich N."/>
            <person name="Kelly W.J."/>
            <person name="Leahy S.C."/>
            <person name="Altermann E."/>
            <person name="Rakonjac J."/>
            <person name="Attwood G.T."/>
        </authorList>
    </citation>
    <scope>NUCLEOTIDE SEQUENCE [LARGE SCALE GENOMIC DNA]</scope>
    <source>
        <strain evidence="8">MB2003</strain>
    </source>
</reference>